<name>A0A8X7T8U8_CANPA</name>
<evidence type="ECO:0000313" key="2">
    <source>
        <dbReference type="EMBL" id="KAF6045521.1"/>
    </source>
</evidence>
<dbReference type="OrthoDB" id="4021459at2759"/>
<comment type="caution">
    <text evidence="2">The sequence shown here is derived from an EMBL/GenBank/DDBJ whole genome shotgun (WGS) entry which is preliminary data.</text>
</comment>
<feature type="compositionally biased region" description="Polar residues" evidence="1">
    <location>
        <begin position="40"/>
        <end position="52"/>
    </location>
</feature>
<evidence type="ECO:0000256" key="1">
    <source>
        <dbReference type="SAM" id="MobiDB-lite"/>
    </source>
</evidence>
<proteinExistence type="predicted"/>
<accession>A0A8X7T8U8</accession>
<evidence type="ECO:0000313" key="3">
    <source>
        <dbReference type="Proteomes" id="UP000590412"/>
    </source>
</evidence>
<protein>
    <submittedName>
        <fullName evidence="2">Uncharacterized protein</fullName>
    </submittedName>
</protein>
<sequence>MCIRHVRANVSRFVRVHYSTIAQTSAQSNRDGTSIDLKISTPNPETTKTSSPIKLSRQEVQKYYTLFKMSEFSPSMTYDDKLAKSLRLWKRKSRKEHNNIHAALENIIDEVVAKKGFIGPEVTPENVSSNDMLEDDEIVDKNQAYKTPKYRYNLTSGTRLLKFTPPSNKIRRYFHYLKFQQYKEQHPQSSLDSVTKSKIIAGANRQWRHVSSLERYIFRIDYENLLYKGMDISQKGEELVTVEVSEGSDLVVHKVLGEAEPRRDIKRGKRIPSIKLILNELTGYVHVYGLTDFHVWNYFLGKEYASRVGEGCDNIGEVIRQIEDNWIEMSTSQKNSIRTEYKNILFRGQDLLYGKLSSIKKKRDIINKPKQYHVVCIRGDSSLFNVQACDVSPSKFTIPQPTKLRFIKNTFVGNTIIVGELDLLHAWNYFVYQQRQLQAKEIDDEQEFHQNLMHQWNEEMNDADKQEYLEGYKSLLVSGYDIYMGEKMTIEMKMNKTGIKNLVVEVWGQPITQGVGRTIKISPLPILVEKETNKVLVLSEVTDVHAYNYYLANQLAVQRGDSDGIADYSKLPQLQQEWLAFTPEQKHTYATEYMQLLNNGQDYAYGKIVPLTEKLKISIYTHPTKLNGKGTKSAFNVESSNKKDVDFDSMYPQAFSYYMYTRKTIDNVGDSQQIANEWTNMPDEEKLEVQDAYGIMVDAGFELVDGVLKDVQAK</sequence>
<dbReference type="EMBL" id="JABWAB010000009">
    <property type="protein sequence ID" value="KAF6045521.1"/>
    <property type="molecule type" value="Genomic_DNA"/>
</dbReference>
<reference evidence="2" key="1">
    <citation type="submission" date="2020-03" db="EMBL/GenBank/DDBJ databases">
        <title>FDA dAtabase for Regulatory Grade micrObial Sequences (FDA-ARGOS): Supporting development and validation of Infectious Disease Dx tests.</title>
        <authorList>
            <person name="Campos J."/>
            <person name="Goldberg B."/>
            <person name="Tallon L."/>
            <person name="Sadzewicz L."/>
            <person name="Vavikolanu K."/>
            <person name="Mehta A."/>
            <person name="Aluvathingal J."/>
            <person name="Nadendla S."/>
            <person name="Nandy P."/>
            <person name="Geyer C."/>
            <person name="Yan Y."/>
            <person name="Sichtig H."/>
        </authorList>
    </citation>
    <scope>NUCLEOTIDE SEQUENCE [LARGE SCALE GENOMIC DNA]</scope>
    <source>
        <strain evidence="2">FDAARGOS_652</strain>
    </source>
</reference>
<gene>
    <name evidence="2" type="ORF">FOB60_005093</name>
</gene>
<dbReference type="AlphaFoldDB" id="A0A8X7T8U8"/>
<feature type="region of interest" description="Disordered" evidence="1">
    <location>
        <begin position="25"/>
        <end position="52"/>
    </location>
</feature>
<organism evidence="2 3">
    <name type="scientific">Candida parapsilosis</name>
    <name type="common">Yeast</name>
    <dbReference type="NCBI Taxonomy" id="5480"/>
    <lineage>
        <taxon>Eukaryota</taxon>
        <taxon>Fungi</taxon>
        <taxon>Dikarya</taxon>
        <taxon>Ascomycota</taxon>
        <taxon>Saccharomycotina</taxon>
        <taxon>Pichiomycetes</taxon>
        <taxon>Debaryomycetaceae</taxon>
        <taxon>Candida/Lodderomyces clade</taxon>
        <taxon>Candida</taxon>
    </lineage>
</organism>
<dbReference type="Proteomes" id="UP000590412">
    <property type="component" value="Unassembled WGS sequence"/>
</dbReference>